<feature type="transmembrane region" description="Helical" evidence="6">
    <location>
        <begin position="371"/>
        <end position="394"/>
    </location>
</feature>
<comment type="similarity">
    <text evidence="2">Belongs to the TAPT1 family.</text>
</comment>
<dbReference type="GO" id="GO:0016020">
    <property type="term" value="C:membrane"/>
    <property type="evidence" value="ECO:0007669"/>
    <property type="project" value="UniProtKB-SubCell"/>
</dbReference>
<gene>
    <name evidence="7" type="ORF">ABEB36_013594</name>
</gene>
<feature type="transmembrane region" description="Helical" evidence="6">
    <location>
        <begin position="196"/>
        <end position="216"/>
    </location>
</feature>
<evidence type="ECO:0008006" key="9">
    <source>
        <dbReference type="Google" id="ProtNLM"/>
    </source>
</evidence>
<sequence length="545" mass="62817">MNDLQKNSIEQLKHERAPSLLKFIKTEITRDYLLENDEERFSTGREKFYSFMKIPKEVEKFMVYGVMHCVDSFLFVYTYLTLRVVVALYSLITRPLSKCFGYLRVQQPNRGILNPAEICDLLKAVILIFSTMVLWVVDTSVIYHLIKSQSVIKLYIFYNMLDVGDKLLISLGQDALDALFWTATEPKGRKREHLGVIPHLFLAIVYVIMHSILILFQATTLNVAMNANNKALLTIMMSNNFVELKGSVFKKFDKNNLFQVSCSDTMKAYQWKKIDVLWPLMFDAVAVLLAEVFVDWIKHAFITRFNELNVEVYKDYRTSIAYDVTHRLDKQAFCGHSDIVARRMGFIALPLGVLFARVLLTSINIENLASYLIFFIGYLCLWSWKIITTIIIFGKACSIIDQHKLERTSQNSPVNQDKFRNTATSPHHPIVTQQSRKVIFKNGFLPIEPAESDLDLNVPVNDLISSAIFANSTVDLKNVKLNDELLNEEHERCEELNEDMMTRSVPDIQEKIMNDEMTEIGNTKNEFEIMKKSESEPSLVNLSEC</sequence>
<keyword evidence="3 6" id="KW-0812">Transmembrane</keyword>
<comment type="subcellular location">
    <subcellularLocation>
        <location evidence="1">Membrane</location>
        <topology evidence="1">Multi-pass membrane protein</topology>
    </subcellularLocation>
</comment>
<evidence type="ECO:0000256" key="6">
    <source>
        <dbReference type="SAM" id="Phobius"/>
    </source>
</evidence>
<evidence type="ECO:0000256" key="2">
    <source>
        <dbReference type="ARBA" id="ARBA00008803"/>
    </source>
</evidence>
<evidence type="ECO:0000256" key="1">
    <source>
        <dbReference type="ARBA" id="ARBA00004141"/>
    </source>
</evidence>
<proteinExistence type="inferred from homology"/>
<evidence type="ECO:0000256" key="5">
    <source>
        <dbReference type="ARBA" id="ARBA00023136"/>
    </source>
</evidence>
<evidence type="ECO:0000313" key="7">
    <source>
        <dbReference type="EMBL" id="KAL1489650.1"/>
    </source>
</evidence>
<keyword evidence="4 6" id="KW-1133">Transmembrane helix</keyword>
<dbReference type="PANTHER" id="PTHR13317:SF4">
    <property type="entry name" value="TRANSMEMBRANE ANTERIOR POSTERIOR TRANSFORMATION PROTEIN 1 HOMOLOG"/>
    <property type="match status" value="1"/>
</dbReference>
<feature type="transmembrane region" description="Helical" evidence="6">
    <location>
        <begin position="124"/>
        <end position="146"/>
    </location>
</feature>
<name>A0ABD1E523_HYPHA</name>
<feature type="transmembrane region" description="Helical" evidence="6">
    <location>
        <begin position="276"/>
        <end position="294"/>
    </location>
</feature>
<evidence type="ECO:0000313" key="8">
    <source>
        <dbReference type="Proteomes" id="UP001566132"/>
    </source>
</evidence>
<evidence type="ECO:0000256" key="3">
    <source>
        <dbReference type="ARBA" id="ARBA00022692"/>
    </source>
</evidence>
<organism evidence="7 8">
    <name type="scientific">Hypothenemus hampei</name>
    <name type="common">Coffee berry borer</name>
    <dbReference type="NCBI Taxonomy" id="57062"/>
    <lineage>
        <taxon>Eukaryota</taxon>
        <taxon>Metazoa</taxon>
        <taxon>Ecdysozoa</taxon>
        <taxon>Arthropoda</taxon>
        <taxon>Hexapoda</taxon>
        <taxon>Insecta</taxon>
        <taxon>Pterygota</taxon>
        <taxon>Neoptera</taxon>
        <taxon>Endopterygota</taxon>
        <taxon>Coleoptera</taxon>
        <taxon>Polyphaga</taxon>
        <taxon>Cucujiformia</taxon>
        <taxon>Curculionidae</taxon>
        <taxon>Scolytinae</taxon>
        <taxon>Hypothenemus</taxon>
    </lineage>
</organism>
<feature type="transmembrane region" description="Helical" evidence="6">
    <location>
        <begin position="346"/>
        <end position="365"/>
    </location>
</feature>
<dbReference type="Pfam" id="PF05346">
    <property type="entry name" value="DUF747"/>
    <property type="match status" value="1"/>
</dbReference>
<dbReference type="InterPro" id="IPR008010">
    <property type="entry name" value="Tatp1"/>
</dbReference>
<keyword evidence="5 6" id="KW-0472">Membrane</keyword>
<keyword evidence="8" id="KW-1185">Reference proteome</keyword>
<comment type="caution">
    <text evidence="7">The sequence shown here is derived from an EMBL/GenBank/DDBJ whole genome shotgun (WGS) entry which is preliminary data.</text>
</comment>
<accession>A0ABD1E523</accession>
<protein>
    <recommendedName>
        <fullName evidence="9">Protein TAPT1 homolog</fullName>
    </recommendedName>
</protein>
<evidence type="ECO:0000256" key="4">
    <source>
        <dbReference type="ARBA" id="ARBA00022989"/>
    </source>
</evidence>
<dbReference type="AlphaFoldDB" id="A0ABD1E523"/>
<reference evidence="7 8" key="1">
    <citation type="submission" date="2024-05" db="EMBL/GenBank/DDBJ databases">
        <title>Genetic variation in Jamaican populations of the coffee berry borer (Hypothenemus hampei).</title>
        <authorList>
            <person name="Errbii M."/>
            <person name="Myrie A."/>
        </authorList>
    </citation>
    <scope>NUCLEOTIDE SEQUENCE [LARGE SCALE GENOMIC DNA]</scope>
    <source>
        <strain evidence="7">JA-Hopewell-2020-01-JO</strain>
        <tissue evidence="7">Whole body</tissue>
    </source>
</reference>
<dbReference type="Proteomes" id="UP001566132">
    <property type="component" value="Unassembled WGS sequence"/>
</dbReference>
<dbReference type="PANTHER" id="PTHR13317">
    <property type="entry name" value="TRANSMEMBRANE ANTERIOR POSTERIOR TRANSFORMATION PROTEIN 1 HOMOLOG"/>
    <property type="match status" value="1"/>
</dbReference>
<dbReference type="EMBL" id="JBDJPC010000011">
    <property type="protein sequence ID" value="KAL1489650.1"/>
    <property type="molecule type" value="Genomic_DNA"/>
</dbReference>